<evidence type="ECO:0000256" key="7">
    <source>
        <dbReference type="HAMAP-Rule" id="MF_01320"/>
    </source>
</evidence>
<proteinExistence type="inferred from homology"/>
<dbReference type="GO" id="GO:0015934">
    <property type="term" value="C:large ribosomal subunit"/>
    <property type="evidence" value="ECO:0007669"/>
    <property type="project" value="InterPro"/>
</dbReference>
<dbReference type="InterPro" id="IPR012340">
    <property type="entry name" value="NA-bd_OB-fold"/>
</dbReference>
<dbReference type="InterPro" id="IPR008991">
    <property type="entry name" value="Translation_prot_SH3-like_sf"/>
</dbReference>
<name>A0A976RRD1_9LACO</name>
<dbReference type="AlphaFoldDB" id="A0A976RRD1"/>
<dbReference type="EMBL" id="CP093361">
    <property type="protein sequence ID" value="UQS86350.1"/>
    <property type="molecule type" value="Genomic_DNA"/>
</dbReference>
<keyword evidence="4 7" id="KW-0689">Ribosomal protein</keyword>
<evidence type="ECO:0000313" key="12">
    <source>
        <dbReference type="Proteomes" id="UP000831181"/>
    </source>
</evidence>
<dbReference type="FunFam" id="2.30.30.30:FF:000001">
    <property type="entry name" value="50S ribosomal protein L2"/>
    <property type="match status" value="1"/>
</dbReference>
<feature type="domain" description="Large ribosomal subunit protein uL2 C-terminal" evidence="9">
    <location>
        <begin position="125"/>
        <end position="254"/>
    </location>
</feature>
<evidence type="ECO:0000256" key="3">
    <source>
        <dbReference type="ARBA" id="ARBA00022884"/>
    </source>
</evidence>
<dbReference type="InterPro" id="IPR022669">
    <property type="entry name" value="Ribosomal_uL2_C"/>
</dbReference>
<evidence type="ECO:0000256" key="6">
    <source>
        <dbReference type="ARBA" id="ARBA00035242"/>
    </source>
</evidence>
<dbReference type="FunFam" id="4.10.950.10:FF:000001">
    <property type="entry name" value="50S ribosomal protein L2"/>
    <property type="match status" value="1"/>
</dbReference>
<dbReference type="InterPro" id="IPR022666">
    <property type="entry name" value="Ribosomal_uL2_RNA-bd_dom"/>
</dbReference>
<protein>
    <recommendedName>
        <fullName evidence="6 7">Large ribosomal subunit protein uL2</fullName>
    </recommendedName>
</protein>
<dbReference type="SUPFAM" id="SSF50104">
    <property type="entry name" value="Translation proteins SH3-like domain"/>
    <property type="match status" value="1"/>
</dbReference>
<dbReference type="SMART" id="SM01383">
    <property type="entry name" value="Ribosomal_L2"/>
    <property type="match status" value="1"/>
</dbReference>
<dbReference type="FunFam" id="2.40.50.140:FF:000003">
    <property type="entry name" value="50S ribosomal protein L2"/>
    <property type="match status" value="1"/>
</dbReference>
<dbReference type="Gene3D" id="2.40.50.140">
    <property type="entry name" value="Nucleic acid-binding proteins"/>
    <property type="match status" value="1"/>
</dbReference>
<dbReference type="PANTHER" id="PTHR13691">
    <property type="entry name" value="RIBOSOMAL PROTEIN L2"/>
    <property type="match status" value="1"/>
</dbReference>
<dbReference type="Proteomes" id="UP000831181">
    <property type="component" value="Chromosome"/>
</dbReference>
<dbReference type="RefSeq" id="WP_260116158.1">
    <property type="nucleotide sequence ID" value="NZ_CP093361.1"/>
</dbReference>
<evidence type="ECO:0000256" key="4">
    <source>
        <dbReference type="ARBA" id="ARBA00022980"/>
    </source>
</evidence>
<accession>A0A976RRD1</accession>
<dbReference type="PROSITE" id="PS00467">
    <property type="entry name" value="RIBOSOMAL_L2"/>
    <property type="match status" value="1"/>
</dbReference>
<comment type="subunit">
    <text evidence="7">Part of the 50S ribosomal subunit. Forms a bridge to the 30S subunit in the 70S ribosome.</text>
</comment>
<dbReference type="InterPro" id="IPR002171">
    <property type="entry name" value="Ribosomal_uL2"/>
</dbReference>
<dbReference type="InterPro" id="IPR014726">
    <property type="entry name" value="Ribosomal_uL2_dom3"/>
</dbReference>
<keyword evidence="3 7" id="KW-0694">RNA-binding</keyword>
<evidence type="ECO:0000256" key="8">
    <source>
        <dbReference type="SAM" id="MobiDB-lite"/>
    </source>
</evidence>
<dbReference type="HAMAP" id="MF_01320_B">
    <property type="entry name" value="Ribosomal_uL2_B"/>
    <property type="match status" value="1"/>
</dbReference>
<dbReference type="Gene3D" id="4.10.950.10">
    <property type="entry name" value="Ribosomal protein L2, domain 3"/>
    <property type="match status" value="1"/>
</dbReference>
<dbReference type="Gene3D" id="2.30.30.30">
    <property type="match status" value="1"/>
</dbReference>
<dbReference type="GO" id="GO:0002181">
    <property type="term" value="P:cytoplasmic translation"/>
    <property type="evidence" value="ECO:0007669"/>
    <property type="project" value="TreeGrafter"/>
</dbReference>
<comment type="similarity">
    <text evidence="1 7">Belongs to the universal ribosomal protein uL2 family.</text>
</comment>
<reference evidence="11" key="1">
    <citation type="journal article" date="2022" name="Int. J. Syst. Evol. Microbiol.">
        <title>Apilactobacillus apisilvae sp. nov., Nicolia spurrieriana gen. nov. sp. nov., Bombilactobacillus folatiphilus sp. nov. and Bombilactobacillus thymidiniphilus sp. nov., four new lactic acid bacterial isolates from stingless bees Tetragonula carbonaria and Austroplebeia australis.</title>
        <authorList>
            <person name="Oliphant S.A."/>
            <person name="Watson-Haigh N.S."/>
            <person name="Sumby K.M."/>
            <person name="Gardner J."/>
            <person name="Groom S."/>
            <person name="Jiranek V."/>
        </authorList>
    </citation>
    <scope>NUCLEOTIDE SEQUENCE</scope>
    <source>
        <strain evidence="11">SGEP1_A5</strain>
    </source>
</reference>
<evidence type="ECO:0000259" key="10">
    <source>
        <dbReference type="SMART" id="SM01383"/>
    </source>
</evidence>
<dbReference type="SMART" id="SM01382">
    <property type="entry name" value="Ribosomal_L2_C"/>
    <property type="match status" value="1"/>
</dbReference>
<dbReference type="SUPFAM" id="SSF50249">
    <property type="entry name" value="Nucleic acid-binding proteins"/>
    <property type="match status" value="1"/>
</dbReference>
<feature type="domain" description="Large ribosomal subunit protein uL2 RNA-binding" evidence="10">
    <location>
        <begin position="43"/>
        <end position="119"/>
    </location>
</feature>
<dbReference type="Pfam" id="PF03947">
    <property type="entry name" value="Ribosomal_L2_C"/>
    <property type="match status" value="1"/>
</dbReference>
<feature type="compositionally biased region" description="Basic residues" evidence="8">
    <location>
        <begin position="210"/>
        <end position="221"/>
    </location>
</feature>
<feature type="region of interest" description="Disordered" evidence="8">
    <location>
        <begin position="202"/>
        <end position="280"/>
    </location>
</feature>
<evidence type="ECO:0000256" key="1">
    <source>
        <dbReference type="ARBA" id="ARBA00005636"/>
    </source>
</evidence>
<dbReference type="InterPro" id="IPR014722">
    <property type="entry name" value="Rib_uL2_dom2"/>
</dbReference>
<comment type="function">
    <text evidence="7">One of the primary rRNA binding proteins. Required for association of the 30S and 50S subunits to form the 70S ribosome, for tRNA binding and peptide bond formation. It has been suggested to have peptidyltransferase activity; this is somewhat controversial. Makes several contacts with the 16S rRNA in the 70S ribosome.</text>
</comment>
<dbReference type="GO" id="GO:0003735">
    <property type="term" value="F:structural constituent of ribosome"/>
    <property type="evidence" value="ECO:0007669"/>
    <property type="project" value="InterPro"/>
</dbReference>
<dbReference type="PANTHER" id="PTHR13691:SF5">
    <property type="entry name" value="LARGE RIBOSOMAL SUBUNIT PROTEIN UL2M"/>
    <property type="match status" value="1"/>
</dbReference>
<evidence type="ECO:0000256" key="5">
    <source>
        <dbReference type="ARBA" id="ARBA00023274"/>
    </source>
</evidence>
<keyword evidence="5 7" id="KW-0687">Ribonucleoprotein</keyword>
<sequence length="280" mass="30488">MALKKYKPTSNGRRNMTSLNYKEVITTEKPEKSLLAAKKHQAGRNNSGRMTVRHRGGGNKNQYRIIDFKRNKDDVMATVQSIQYDPNRTANIALLVYTDGVKSYILAPKGLKVGDKVESGVNADIKVGNALPLNKIPVGSIIHNIELKPGKGGQLVRSAGGSAQLLGNEGKYALVKLSSGEVRMILSVNRATIGSVGNEEHGLVNTGKAGRTRYKGQRPHVRGSVMNPNDHPHGGGEGKAPVGYPSPLSPWHKKTVGKKTRSKRARSNKMIVRRRKGSKM</sequence>
<dbReference type="InterPro" id="IPR005880">
    <property type="entry name" value="Ribosomal_uL2_bac/org-type"/>
</dbReference>
<dbReference type="InterPro" id="IPR022671">
    <property type="entry name" value="Ribosomal_uL2_CS"/>
</dbReference>
<dbReference type="NCBIfam" id="TIGR01171">
    <property type="entry name" value="rplB_bact"/>
    <property type="match status" value="1"/>
</dbReference>
<evidence type="ECO:0000259" key="9">
    <source>
        <dbReference type="SMART" id="SM01382"/>
    </source>
</evidence>
<evidence type="ECO:0000256" key="2">
    <source>
        <dbReference type="ARBA" id="ARBA00022730"/>
    </source>
</evidence>
<evidence type="ECO:0000313" key="11">
    <source>
        <dbReference type="EMBL" id="UQS86350.1"/>
    </source>
</evidence>
<feature type="compositionally biased region" description="Basic residues" evidence="8">
    <location>
        <begin position="251"/>
        <end position="280"/>
    </location>
</feature>
<dbReference type="GO" id="GO:0019843">
    <property type="term" value="F:rRNA binding"/>
    <property type="evidence" value="ECO:0007669"/>
    <property type="project" value="UniProtKB-UniRule"/>
</dbReference>
<dbReference type="GO" id="GO:0016740">
    <property type="term" value="F:transferase activity"/>
    <property type="evidence" value="ECO:0007669"/>
    <property type="project" value="InterPro"/>
</dbReference>
<organism evidence="11 12">
    <name type="scientific">Nicoliella spurrieriana</name>
    <dbReference type="NCBI Taxonomy" id="2925830"/>
    <lineage>
        <taxon>Bacteria</taxon>
        <taxon>Bacillati</taxon>
        <taxon>Bacillota</taxon>
        <taxon>Bacilli</taxon>
        <taxon>Lactobacillales</taxon>
        <taxon>Lactobacillaceae</taxon>
        <taxon>Nicoliella</taxon>
    </lineage>
</organism>
<keyword evidence="12" id="KW-1185">Reference proteome</keyword>
<dbReference type="KEGG" id="lbe:MOO44_05380"/>
<dbReference type="Pfam" id="PF00181">
    <property type="entry name" value="Ribosomal_L2_N"/>
    <property type="match status" value="1"/>
</dbReference>
<gene>
    <name evidence="7 11" type="primary">rplB</name>
    <name evidence="11" type="ORF">MOO44_05380</name>
</gene>
<keyword evidence="2 7" id="KW-0699">rRNA-binding</keyword>
<dbReference type="PIRSF" id="PIRSF002158">
    <property type="entry name" value="Ribosomal_L2"/>
    <property type="match status" value="1"/>
</dbReference>